<dbReference type="Pfam" id="PF12697">
    <property type="entry name" value="Abhydrolase_6"/>
    <property type="match status" value="1"/>
</dbReference>
<comment type="similarity">
    <text evidence="1">Belongs to the peptidase S33 family.</text>
</comment>
<dbReference type="RefSeq" id="WP_259546196.1">
    <property type="nucleotide sequence ID" value="NZ_BAABHW010000001.1"/>
</dbReference>
<dbReference type="InterPro" id="IPR029058">
    <property type="entry name" value="AB_hydrolase_fold"/>
</dbReference>
<accession>A0ABP9L2T7</accession>
<protein>
    <submittedName>
        <fullName evidence="4">Alpha/beta hydrolase</fullName>
    </submittedName>
</protein>
<gene>
    <name evidence="4" type="ORF">GCM10023209_11200</name>
</gene>
<keyword evidence="5" id="KW-1185">Reference proteome</keyword>
<dbReference type="InterPro" id="IPR002410">
    <property type="entry name" value="Peptidase_S33"/>
</dbReference>
<dbReference type="EMBL" id="BAABHW010000001">
    <property type="protein sequence ID" value="GAA5069446.1"/>
    <property type="molecule type" value="Genomic_DNA"/>
</dbReference>
<feature type="domain" description="AB hydrolase-1" evidence="3">
    <location>
        <begin position="58"/>
        <end position="301"/>
    </location>
</feature>
<reference evidence="5" key="1">
    <citation type="journal article" date="2019" name="Int. J. Syst. Evol. Microbiol.">
        <title>The Global Catalogue of Microorganisms (GCM) 10K type strain sequencing project: providing services to taxonomists for standard genome sequencing and annotation.</title>
        <authorList>
            <consortium name="The Broad Institute Genomics Platform"/>
            <consortium name="The Broad Institute Genome Sequencing Center for Infectious Disease"/>
            <person name="Wu L."/>
            <person name="Ma J."/>
        </authorList>
    </citation>
    <scope>NUCLEOTIDE SEQUENCE [LARGE SCALE GENOMIC DNA]</scope>
    <source>
        <strain evidence="5">JCM 18015</strain>
    </source>
</reference>
<evidence type="ECO:0000256" key="1">
    <source>
        <dbReference type="ARBA" id="ARBA00010088"/>
    </source>
</evidence>
<dbReference type="PANTHER" id="PTHR43433">
    <property type="entry name" value="HYDROLASE, ALPHA/BETA FOLD FAMILY PROTEIN"/>
    <property type="match status" value="1"/>
</dbReference>
<organism evidence="4 5">
    <name type="scientific">[Roseibacterium] beibuensis</name>
    <dbReference type="NCBI Taxonomy" id="1193142"/>
    <lineage>
        <taxon>Bacteria</taxon>
        <taxon>Pseudomonadati</taxon>
        <taxon>Pseudomonadota</taxon>
        <taxon>Alphaproteobacteria</taxon>
        <taxon>Rhodobacterales</taxon>
        <taxon>Roseobacteraceae</taxon>
        <taxon>Roseicyclus</taxon>
    </lineage>
</organism>
<evidence type="ECO:0000256" key="2">
    <source>
        <dbReference type="ARBA" id="ARBA00022801"/>
    </source>
</evidence>
<dbReference type="InterPro" id="IPR050471">
    <property type="entry name" value="AB_hydrolase"/>
</dbReference>
<evidence type="ECO:0000259" key="3">
    <source>
        <dbReference type="Pfam" id="PF12697"/>
    </source>
</evidence>
<dbReference type="SUPFAM" id="SSF53474">
    <property type="entry name" value="alpha/beta-Hydrolases"/>
    <property type="match status" value="1"/>
</dbReference>
<evidence type="ECO:0000313" key="4">
    <source>
        <dbReference type="EMBL" id="GAA5069446.1"/>
    </source>
</evidence>
<dbReference type="GO" id="GO:0016787">
    <property type="term" value="F:hydrolase activity"/>
    <property type="evidence" value="ECO:0007669"/>
    <property type="project" value="UniProtKB-KW"/>
</dbReference>
<evidence type="ECO:0000313" key="5">
    <source>
        <dbReference type="Proteomes" id="UP001499910"/>
    </source>
</evidence>
<comment type="caution">
    <text evidence="4">The sequence shown here is derived from an EMBL/GenBank/DDBJ whole genome shotgun (WGS) entry which is preliminary data.</text>
</comment>
<dbReference type="PRINTS" id="PR00793">
    <property type="entry name" value="PROAMNOPTASE"/>
</dbReference>
<proteinExistence type="inferred from homology"/>
<dbReference type="InterPro" id="IPR000073">
    <property type="entry name" value="AB_hydrolase_1"/>
</dbReference>
<name>A0ABP9L2T7_9RHOB</name>
<dbReference type="Proteomes" id="UP001499910">
    <property type="component" value="Unassembled WGS sequence"/>
</dbReference>
<sequence length="315" mass="34208">MKLILLLLGLVVFSVALTLWKAARHERLSEEHWPPEGEFLTIDGHRVHYVLRGSGPDLVLIHGASGNTRDFTFAMVDRLAGRYRVIVFDRPGLGYTDRINRTGATLRQQADLLVRAATELGAERPLVFGHSYGGSVALAWAVHHPERLSGLTLSAAASNPWSTGLGTYYTVLSHPIGQSLVIPALTAWVPDRVVDDTIDSVFLPDMAPEGYHAHIGAGLTLRRVSMRANALQRANLLEEITAQVPRYGEIAVPVEIVHGDADETVQLRVHSIPLSQQIAGANLTVLDGIGHMPHHAVPEATDAAIDRTASRAGLR</sequence>
<dbReference type="Gene3D" id="3.40.50.1820">
    <property type="entry name" value="alpha/beta hydrolase"/>
    <property type="match status" value="1"/>
</dbReference>
<dbReference type="PANTHER" id="PTHR43433:SF5">
    <property type="entry name" value="AB HYDROLASE-1 DOMAIN-CONTAINING PROTEIN"/>
    <property type="match status" value="1"/>
</dbReference>
<dbReference type="PRINTS" id="PR00111">
    <property type="entry name" value="ABHYDROLASE"/>
</dbReference>
<keyword evidence="2 4" id="KW-0378">Hydrolase</keyword>